<keyword evidence="2" id="KW-1185">Reference proteome</keyword>
<sequence length="109" mass="13051">MSNLYEMLNRIKKRPAMYLGKNSIFSLQAFLAGYNGAKREMGLLPTEEEEEFEYFLNWIRKRFKVETNQSWASIIVFYSADENKALDTFFELFDEFLVQRKNLELEKQV</sequence>
<evidence type="ECO:0000313" key="1">
    <source>
        <dbReference type="EMBL" id="MBE9216983.1"/>
    </source>
</evidence>
<dbReference type="RefSeq" id="WP_193925895.1">
    <property type="nucleotide sequence ID" value="NZ_JADEWL010000233.1"/>
</dbReference>
<name>A0A8J7FIL2_9CYAN</name>
<organism evidence="1 2">
    <name type="scientific">Plectonema cf. radiosum LEGE 06105</name>
    <dbReference type="NCBI Taxonomy" id="945769"/>
    <lineage>
        <taxon>Bacteria</taxon>
        <taxon>Bacillati</taxon>
        <taxon>Cyanobacteriota</taxon>
        <taxon>Cyanophyceae</taxon>
        <taxon>Oscillatoriophycideae</taxon>
        <taxon>Oscillatoriales</taxon>
        <taxon>Microcoleaceae</taxon>
        <taxon>Plectonema</taxon>
    </lineage>
</organism>
<reference evidence="1" key="1">
    <citation type="submission" date="2020-10" db="EMBL/GenBank/DDBJ databases">
        <authorList>
            <person name="Castelo-Branco R."/>
            <person name="Eusebio N."/>
            <person name="Adriana R."/>
            <person name="Vieira A."/>
            <person name="Brugerolle De Fraissinette N."/>
            <person name="Rezende De Castro R."/>
            <person name="Schneider M.P."/>
            <person name="Vasconcelos V."/>
            <person name="Leao P.N."/>
        </authorList>
    </citation>
    <scope>NUCLEOTIDE SEQUENCE</scope>
    <source>
        <strain evidence="1">LEGE 06105</strain>
    </source>
</reference>
<proteinExistence type="predicted"/>
<dbReference type="Proteomes" id="UP000620559">
    <property type="component" value="Unassembled WGS sequence"/>
</dbReference>
<protein>
    <submittedName>
        <fullName evidence="1">Uncharacterized protein</fullName>
    </submittedName>
</protein>
<evidence type="ECO:0000313" key="2">
    <source>
        <dbReference type="Proteomes" id="UP000620559"/>
    </source>
</evidence>
<comment type="caution">
    <text evidence="1">The sequence shown here is derived from an EMBL/GenBank/DDBJ whole genome shotgun (WGS) entry which is preliminary data.</text>
</comment>
<dbReference type="AlphaFoldDB" id="A0A8J7FIL2"/>
<dbReference type="EMBL" id="JADEWL010000233">
    <property type="protein sequence ID" value="MBE9216983.1"/>
    <property type="molecule type" value="Genomic_DNA"/>
</dbReference>
<accession>A0A8J7FIL2</accession>
<gene>
    <name evidence="1" type="ORF">IQ247_30760</name>
</gene>